<evidence type="ECO:0000256" key="1">
    <source>
        <dbReference type="ARBA" id="ARBA00004141"/>
    </source>
</evidence>
<keyword evidence="5 9" id="KW-1133">Transmembrane helix</keyword>
<feature type="transmembrane region" description="Helical" evidence="9">
    <location>
        <begin position="408"/>
        <end position="433"/>
    </location>
</feature>
<feature type="transmembrane region" description="Helical" evidence="9">
    <location>
        <begin position="475"/>
        <end position="496"/>
    </location>
</feature>
<evidence type="ECO:0000313" key="11">
    <source>
        <dbReference type="EMBL" id="KAH6654086.1"/>
    </source>
</evidence>
<organism evidence="11 12">
    <name type="scientific">Truncatella angustata</name>
    <dbReference type="NCBI Taxonomy" id="152316"/>
    <lineage>
        <taxon>Eukaryota</taxon>
        <taxon>Fungi</taxon>
        <taxon>Dikarya</taxon>
        <taxon>Ascomycota</taxon>
        <taxon>Pezizomycotina</taxon>
        <taxon>Sordariomycetes</taxon>
        <taxon>Xylariomycetidae</taxon>
        <taxon>Amphisphaeriales</taxon>
        <taxon>Sporocadaceae</taxon>
        <taxon>Truncatella</taxon>
    </lineage>
</organism>
<protein>
    <submittedName>
        <fullName evidence="11">General substrate transporter</fullName>
    </submittedName>
</protein>
<comment type="similarity">
    <text evidence="2 8">Belongs to the major facilitator superfamily. Sugar transporter (TC 2.A.1.1) family.</text>
</comment>
<dbReference type="InterPro" id="IPR005828">
    <property type="entry name" value="MFS_sugar_transport-like"/>
</dbReference>
<evidence type="ECO:0000256" key="3">
    <source>
        <dbReference type="ARBA" id="ARBA00022448"/>
    </source>
</evidence>
<evidence type="ECO:0000256" key="7">
    <source>
        <dbReference type="ARBA" id="ARBA00026248"/>
    </source>
</evidence>
<keyword evidence="4 9" id="KW-0812">Transmembrane</keyword>
<dbReference type="Proteomes" id="UP000758603">
    <property type="component" value="Unassembled WGS sequence"/>
</dbReference>
<dbReference type="InterPro" id="IPR003663">
    <property type="entry name" value="Sugar/inositol_transpt"/>
</dbReference>
<dbReference type="PANTHER" id="PTHR48022:SF5">
    <property type="entry name" value="ALPHA-GLUCOSIDES PERMEASE MPH2-RELATED"/>
    <property type="match status" value="1"/>
</dbReference>
<comment type="caution">
    <text evidence="11">The sequence shown here is derived from an EMBL/GenBank/DDBJ whole genome shotgun (WGS) entry which is preliminary data.</text>
</comment>
<dbReference type="EMBL" id="JAGPXC010000004">
    <property type="protein sequence ID" value="KAH6654086.1"/>
    <property type="molecule type" value="Genomic_DNA"/>
</dbReference>
<dbReference type="InterPro" id="IPR050360">
    <property type="entry name" value="MFS_Sugar_Transporters"/>
</dbReference>
<feature type="transmembrane region" description="Helical" evidence="9">
    <location>
        <begin position="376"/>
        <end position="396"/>
    </location>
</feature>
<dbReference type="RefSeq" id="XP_045958356.1">
    <property type="nucleotide sequence ID" value="XM_046104830.1"/>
</dbReference>
<feature type="transmembrane region" description="Helical" evidence="9">
    <location>
        <begin position="179"/>
        <end position="198"/>
    </location>
</feature>
<feature type="transmembrane region" description="Helical" evidence="9">
    <location>
        <begin position="349"/>
        <end position="369"/>
    </location>
</feature>
<feature type="domain" description="Major facilitator superfamily (MFS) profile" evidence="10">
    <location>
        <begin position="41"/>
        <end position="502"/>
    </location>
</feature>
<evidence type="ECO:0000313" key="12">
    <source>
        <dbReference type="Proteomes" id="UP000758603"/>
    </source>
</evidence>
<feature type="transmembrane region" description="Helical" evidence="9">
    <location>
        <begin position="38"/>
        <end position="65"/>
    </location>
</feature>
<dbReference type="GeneID" id="70133721"/>
<gene>
    <name evidence="11" type="ORF">BKA67DRAFT_592384</name>
</gene>
<dbReference type="GO" id="GO:0005351">
    <property type="term" value="F:carbohydrate:proton symporter activity"/>
    <property type="evidence" value="ECO:0007669"/>
    <property type="project" value="TreeGrafter"/>
</dbReference>
<keyword evidence="6 9" id="KW-0472">Membrane</keyword>
<dbReference type="Gene3D" id="1.20.1250.20">
    <property type="entry name" value="MFS general substrate transporter like domains"/>
    <property type="match status" value="1"/>
</dbReference>
<sequence>MKTSEDDSLPGMTVGARAAADFERNMTIKEAINHCWKALCWSLIFTTAIIMEGFDLALLSGFYAFSAFQRRYGVEVENGKYEIPAEWQTALSAGAQIGQIIGLSIAGMFVQRVGYRKTMLVALTLMIAFIFVPVFAPNIATLMVGEILQGIPWGVFETMPAAYASEIAPLVLRPYFTTYANLCWVIGQLIATGVLRGFLGLGDSQWAYRVPFMLQWIWPIPILTCVWMAPESPWWLARRGDYGGARKSLQRISNYKDQENHNKFELIKHTILADKKMHVELEDSAPKTQLGKLRESLCTYRQCFEGVDRRRTEINCMTWVSQSLCGSNLIAFAPLFFQTAGISEENSFTIQVVALAMGALGTVSAWFLMKSIGRRTIYVSGLAALFVLLLLIGVVYAACGENNNVANWAVAVLLVVYIVVYDLSLGPCCYSIVTEIPSSKLRAPTIALARICYNLCGIFSVAMNPQMLNASAWNWGPRAALFWSGLCFLCLVWAFFRLPEPKGRNQGELDVLFAQKIKARDFAKTQADQFGVDDVEAFGGPPSVVHSSLIRRNPSREA</sequence>
<feature type="transmembrane region" description="Helical" evidence="9">
    <location>
        <begin position="118"/>
        <end position="139"/>
    </location>
</feature>
<dbReference type="OrthoDB" id="6612291at2759"/>
<evidence type="ECO:0000256" key="6">
    <source>
        <dbReference type="ARBA" id="ARBA00023136"/>
    </source>
</evidence>
<dbReference type="InterPro" id="IPR005829">
    <property type="entry name" value="Sugar_transporter_CS"/>
</dbReference>
<dbReference type="NCBIfam" id="TIGR00879">
    <property type="entry name" value="SP"/>
    <property type="match status" value="1"/>
</dbReference>
<dbReference type="GO" id="GO:0000023">
    <property type="term" value="P:maltose metabolic process"/>
    <property type="evidence" value="ECO:0007669"/>
    <property type="project" value="UniProtKB-KW"/>
</dbReference>
<feature type="transmembrane region" description="Helical" evidence="9">
    <location>
        <begin position="445"/>
        <end position="463"/>
    </location>
</feature>
<dbReference type="Pfam" id="PF00083">
    <property type="entry name" value="Sugar_tr"/>
    <property type="match status" value="1"/>
</dbReference>
<keyword evidence="7" id="KW-0462">Maltose metabolism</keyword>
<dbReference type="InterPro" id="IPR036259">
    <property type="entry name" value="MFS_trans_sf"/>
</dbReference>
<evidence type="ECO:0000256" key="8">
    <source>
        <dbReference type="RuleBase" id="RU003346"/>
    </source>
</evidence>
<keyword evidence="3 8" id="KW-0813">Transport</keyword>
<reference evidence="11" key="1">
    <citation type="journal article" date="2021" name="Nat. Commun.">
        <title>Genetic determinants of endophytism in the Arabidopsis root mycobiome.</title>
        <authorList>
            <person name="Mesny F."/>
            <person name="Miyauchi S."/>
            <person name="Thiergart T."/>
            <person name="Pickel B."/>
            <person name="Atanasova L."/>
            <person name="Karlsson M."/>
            <person name="Huettel B."/>
            <person name="Barry K.W."/>
            <person name="Haridas S."/>
            <person name="Chen C."/>
            <person name="Bauer D."/>
            <person name="Andreopoulos W."/>
            <person name="Pangilinan J."/>
            <person name="LaButti K."/>
            <person name="Riley R."/>
            <person name="Lipzen A."/>
            <person name="Clum A."/>
            <person name="Drula E."/>
            <person name="Henrissat B."/>
            <person name="Kohler A."/>
            <person name="Grigoriev I.V."/>
            <person name="Martin F.M."/>
            <person name="Hacquard S."/>
        </authorList>
    </citation>
    <scope>NUCLEOTIDE SEQUENCE</scope>
    <source>
        <strain evidence="11">MPI-SDFR-AT-0073</strain>
    </source>
</reference>
<feature type="transmembrane region" description="Helical" evidence="9">
    <location>
        <begin position="210"/>
        <end position="229"/>
    </location>
</feature>
<dbReference type="AlphaFoldDB" id="A0A9P8UKY6"/>
<evidence type="ECO:0000256" key="4">
    <source>
        <dbReference type="ARBA" id="ARBA00022692"/>
    </source>
</evidence>
<dbReference type="PROSITE" id="PS50850">
    <property type="entry name" value="MFS"/>
    <property type="match status" value="1"/>
</dbReference>
<proteinExistence type="inferred from homology"/>
<evidence type="ECO:0000259" key="10">
    <source>
        <dbReference type="PROSITE" id="PS50850"/>
    </source>
</evidence>
<evidence type="ECO:0000256" key="2">
    <source>
        <dbReference type="ARBA" id="ARBA00010992"/>
    </source>
</evidence>
<name>A0A9P8UKY6_9PEZI</name>
<comment type="subcellular location">
    <subcellularLocation>
        <location evidence="1">Membrane</location>
        <topology evidence="1">Multi-pass membrane protein</topology>
    </subcellularLocation>
</comment>
<feature type="transmembrane region" description="Helical" evidence="9">
    <location>
        <begin position="151"/>
        <end position="172"/>
    </location>
</feature>
<evidence type="ECO:0000256" key="9">
    <source>
        <dbReference type="SAM" id="Phobius"/>
    </source>
</evidence>
<keyword evidence="12" id="KW-1185">Reference proteome</keyword>
<dbReference type="FunFam" id="1.20.1250.20:FF:000078">
    <property type="entry name" value="MFS maltose transporter, putative"/>
    <property type="match status" value="1"/>
</dbReference>
<feature type="transmembrane region" description="Helical" evidence="9">
    <location>
        <begin position="319"/>
        <end position="337"/>
    </location>
</feature>
<dbReference type="PANTHER" id="PTHR48022">
    <property type="entry name" value="PLASTIDIC GLUCOSE TRANSPORTER 4"/>
    <property type="match status" value="1"/>
</dbReference>
<dbReference type="InterPro" id="IPR020846">
    <property type="entry name" value="MFS_dom"/>
</dbReference>
<evidence type="ECO:0000256" key="5">
    <source>
        <dbReference type="ARBA" id="ARBA00022989"/>
    </source>
</evidence>
<dbReference type="SUPFAM" id="SSF103473">
    <property type="entry name" value="MFS general substrate transporter"/>
    <property type="match status" value="1"/>
</dbReference>
<accession>A0A9P8UKY6</accession>
<dbReference type="GO" id="GO:0016020">
    <property type="term" value="C:membrane"/>
    <property type="evidence" value="ECO:0007669"/>
    <property type="project" value="UniProtKB-SubCell"/>
</dbReference>
<dbReference type="PROSITE" id="PS00217">
    <property type="entry name" value="SUGAR_TRANSPORT_2"/>
    <property type="match status" value="1"/>
</dbReference>